<reference evidence="10" key="1">
    <citation type="submission" date="2018-08" db="EMBL/GenBank/DDBJ databases">
        <authorList>
            <person name="Rossello M."/>
        </authorList>
    </citation>
    <scope>NUCLEOTIDE SEQUENCE [LARGE SCALE GENOMIC DNA]</scope>
    <source>
        <strain evidence="10">cv. Chinese Spring</strain>
    </source>
</reference>
<dbReference type="Gramene" id="TraesCS1B03G0886300.1">
    <property type="protein sequence ID" value="TraesCS1B03G0886300.1.CDS1"/>
    <property type="gene ID" value="TraesCS1B03G0886300"/>
</dbReference>
<dbReference type="SMART" id="SM00184">
    <property type="entry name" value="RING"/>
    <property type="match status" value="1"/>
</dbReference>
<dbReference type="Gramene" id="TraesJAG1B03G00341620.1">
    <property type="protein sequence ID" value="TraesJAG1B03G00341620.1.CDS1"/>
    <property type="gene ID" value="TraesJAG1B03G00341620"/>
</dbReference>
<gene>
    <name evidence="10" type="primary">LOC123094830</name>
</gene>
<dbReference type="CDD" id="cd16461">
    <property type="entry name" value="RING-H2_EL5-like"/>
    <property type="match status" value="1"/>
</dbReference>
<keyword evidence="11" id="KW-1185">Reference proteome</keyword>
<dbReference type="EC" id="2.3.2.27" evidence="2"/>
<dbReference type="Gramene" id="TraesMAC1B03G00344100.1">
    <property type="protein sequence ID" value="TraesMAC1B03G00344100.1.CDS1"/>
    <property type="gene ID" value="TraesMAC1B03G00344100"/>
</dbReference>
<dbReference type="Gramene" id="TraesCS1B02G323300.1">
    <property type="protein sequence ID" value="TraesCS1B02G323300.1.cds1"/>
    <property type="gene ID" value="TraesCS1B02G323300"/>
</dbReference>
<keyword evidence="5" id="KW-0862">Zinc</keyword>
<dbReference type="InterPro" id="IPR053238">
    <property type="entry name" value="RING-H2_zinc_finger"/>
</dbReference>
<feature type="transmembrane region" description="Helical" evidence="8">
    <location>
        <begin position="12"/>
        <end position="33"/>
    </location>
</feature>
<dbReference type="PROSITE" id="PS50089">
    <property type="entry name" value="ZF_RING_2"/>
    <property type="match status" value="1"/>
</dbReference>
<evidence type="ECO:0000256" key="8">
    <source>
        <dbReference type="SAM" id="Phobius"/>
    </source>
</evidence>
<feature type="transmembrane region" description="Helical" evidence="8">
    <location>
        <begin position="45"/>
        <end position="72"/>
    </location>
</feature>
<dbReference type="GeneID" id="123094830"/>
<evidence type="ECO:0000256" key="6">
    <source>
        <dbReference type="ARBA" id="ARBA00024209"/>
    </source>
</evidence>
<keyword evidence="8" id="KW-0812">Transmembrane</keyword>
<dbReference type="PANTHER" id="PTHR14155">
    <property type="entry name" value="RING FINGER DOMAIN-CONTAINING"/>
    <property type="match status" value="1"/>
</dbReference>
<evidence type="ECO:0000313" key="11">
    <source>
        <dbReference type="Proteomes" id="UP000019116"/>
    </source>
</evidence>
<sequence length="222" mass="24257">MAVDCFFRASGLAVVNTVYIGGTAMILYGLVILEQRPQRNKGSIIVLTLFLLLWVCLDATVYTAFCGVLFPWSALRRCLASTHGALLRLLRSAGRLLCLPCRCARARLRRRSGSGRGSSALPQFLEQIQGHMPALAREAPVHGGAQAVTVYDILAYEQLECGGGTPECSVCLGEVEKGETVKRLPACLHMFHQQCIDPWLHEHSTCPVCRCIVFAPLAAQMV</sequence>
<dbReference type="Gramene" id="TraesKAR1B01G0360060.1">
    <property type="protein sequence ID" value="cds.TraesKAR1B01G0360060.1"/>
    <property type="gene ID" value="TraesKAR1B01G0360060"/>
</dbReference>
<reference evidence="10" key="2">
    <citation type="submission" date="2018-10" db="UniProtKB">
        <authorList>
            <consortium name="EnsemblPlants"/>
        </authorList>
    </citation>
    <scope>IDENTIFICATION</scope>
</reference>
<dbReference type="GO" id="GO:0061630">
    <property type="term" value="F:ubiquitin protein ligase activity"/>
    <property type="evidence" value="ECO:0007669"/>
    <property type="project" value="UniProtKB-EC"/>
</dbReference>
<evidence type="ECO:0000256" key="3">
    <source>
        <dbReference type="ARBA" id="ARBA00022723"/>
    </source>
</evidence>
<name>A0A3B5Z0V2_WHEAT</name>
<dbReference type="Pfam" id="PF13639">
    <property type="entry name" value="zf-RING_2"/>
    <property type="match status" value="1"/>
</dbReference>
<dbReference type="InterPro" id="IPR013083">
    <property type="entry name" value="Znf_RING/FYVE/PHD"/>
</dbReference>
<dbReference type="Gene3D" id="3.30.40.10">
    <property type="entry name" value="Zinc/RING finger domain, C3HC4 (zinc finger)"/>
    <property type="match status" value="1"/>
</dbReference>
<organism evidence="10">
    <name type="scientific">Triticum aestivum</name>
    <name type="common">Wheat</name>
    <dbReference type="NCBI Taxonomy" id="4565"/>
    <lineage>
        <taxon>Eukaryota</taxon>
        <taxon>Viridiplantae</taxon>
        <taxon>Streptophyta</taxon>
        <taxon>Embryophyta</taxon>
        <taxon>Tracheophyta</taxon>
        <taxon>Spermatophyta</taxon>
        <taxon>Magnoliopsida</taxon>
        <taxon>Liliopsida</taxon>
        <taxon>Poales</taxon>
        <taxon>Poaceae</taxon>
        <taxon>BOP clade</taxon>
        <taxon>Pooideae</taxon>
        <taxon>Triticodae</taxon>
        <taxon>Triticeae</taxon>
        <taxon>Triticinae</taxon>
        <taxon>Triticum</taxon>
    </lineage>
</organism>
<dbReference type="Gramene" id="TraesNOR1B03G00346020.1">
    <property type="protein sequence ID" value="TraesNOR1B03G00346020.1.CDS1"/>
    <property type="gene ID" value="TraesNOR1B03G00346020"/>
</dbReference>
<comment type="catalytic activity">
    <reaction evidence="1">
        <text>S-ubiquitinyl-[E2 ubiquitin-conjugating enzyme]-L-cysteine + [acceptor protein]-L-lysine = [E2 ubiquitin-conjugating enzyme]-L-cysteine + N(6)-ubiquitinyl-[acceptor protein]-L-lysine.</text>
        <dbReference type="EC" id="2.3.2.27"/>
    </reaction>
</comment>
<feature type="domain" description="RING-type" evidence="9">
    <location>
        <begin position="168"/>
        <end position="210"/>
    </location>
</feature>
<dbReference type="Proteomes" id="UP000019116">
    <property type="component" value="Chromosome 1B"/>
</dbReference>
<accession>A0A3B5Z0V2</accession>
<keyword evidence="3" id="KW-0479">Metal-binding</keyword>
<dbReference type="SUPFAM" id="SSF57850">
    <property type="entry name" value="RING/U-box"/>
    <property type="match status" value="1"/>
</dbReference>
<dbReference type="GO" id="GO:0008270">
    <property type="term" value="F:zinc ion binding"/>
    <property type="evidence" value="ECO:0007669"/>
    <property type="project" value="UniProtKB-KW"/>
</dbReference>
<dbReference type="OrthoDB" id="663606at2759"/>
<dbReference type="SMR" id="A0A3B5Z0V2"/>
<dbReference type="AlphaFoldDB" id="A0A3B5Z0V2"/>
<dbReference type="Gramene" id="TraesWEE_scaffold_007039_01G000200.1">
    <property type="protein sequence ID" value="TraesWEE_scaffold_007039_01G000200.1"/>
    <property type="gene ID" value="TraesWEE_scaffold_007039_01G000200"/>
</dbReference>
<dbReference type="Gramene" id="TraesSYM1B03G00349460.1">
    <property type="protein sequence ID" value="TraesSYM1B03G00349460.1.CDS1"/>
    <property type="gene ID" value="TraesSYM1B03G00349460"/>
</dbReference>
<keyword evidence="8" id="KW-0472">Membrane</keyword>
<dbReference type="PANTHER" id="PTHR14155:SF625">
    <property type="entry name" value="OS02G0248240 PROTEIN"/>
    <property type="match status" value="1"/>
</dbReference>
<dbReference type="InterPro" id="IPR001841">
    <property type="entry name" value="Znf_RING"/>
</dbReference>
<evidence type="ECO:0000256" key="4">
    <source>
        <dbReference type="ARBA" id="ARBA00022771"/>
    </source>
</evidence>
<dbReference type="Gramene" id="TraesCAD_scaffold_058733_01G000200.1">
    <property type="protein sequence ID" value="TraesCAD_scaffold_058733_01G000200.1"/>
    <property type="gene ID" value="TraesCAD_scaffold_058733_01G000200"/>
</dbReference>
<dbReference type="RefSeq" id="XP_044372652.1">
    <property type="nucleotide sequence ID" value="XM_044516717.1"/>
</dbReference>
<protein>
    <recommendedName>
        <fullName evidence="2">RING-type E3 ubiquitin transferase</fullName>
        <ecNumber evidence="2">2.3.2.27</ecNumber>
    </recommendedName>
</protein>
<evidence type="ECO:0000256" key="5">
    <source>
        <dbReference type="ARBA" id="ARBA00022833"/>
    </source>
</evidence>
<evidence type="ECO:0000256" key="2">
    <source>
        <dbReference type="ARBA" id="ARBA00012483"/>
    </source>
</evidence>
<dbReference type="EnsemblPlants" id="TraesCS1B02G323300.1">
    <property type="protein sequence ID" value="TraesCS1B02G323300.1.cds1"/>
    <property type="gene ID" value="TraesCS1B02G323300"/>
</dbReference>
<keyword evidence="4 7" id="KW-0863">Zinc-finger</keyword>
<dbReference type="Gramene" id="TraesCLE_scaffold_035077_01G000100.1">
    <property type="protein sequence ID" value="TraesCLE_scaffold_035077_01G000100.1"/>
    <property type="gene ID" value="TraesCLE_scaffold_035077_01G000100"/>
</dbReference>
<evidence type="ECO:0000256" key="7">
    <source>
        <dbReference type="PROSITE-ProRule" id="PRU00175"/>
    </source>
</evidence>
<comment type="similarity">
    <text evidence="6">Belongs to the RING-type zinc finger family. ATL subfamily.</text>
</comment>
<evidence type="ECO:0000259" key="9">
    <source>
        <dbReference type="PROSITE" id="PS50089"/>
    </source>
</evidence>
<dbReference type="Gramene" id="TraesLDM1B03G00342470.1">
    <property type="protein sequence ID" value="TraesLDM1B03G00342470.1.CDS1"/>
    <property type="gene ID" value="TraesLDM1B03G00342470"/>
</dbReference>
<evidence type="ECO:0000313" key="10">
    <source>
        <dbReference type="EnsemblPlants" id="TraesCS1B02G323300.1.cds1"/>
    </source>
</evidence>
<keyword evidence="8" id="KW-1133">Transmembrane helix</keyword>
<evidence type="ECO:0000256" key="1">
    <source>
        <dbReference type="ARBA" id="ARBA00000900"/>
    </source>
</evidence>
<proteinExistence type="inferred from homology"/>
<dbReference type="STRING" id="4565.A0A3B5Z0V2"/>